<keyword evidence="1" id="KW-0472">Membrane</keyword>
<feature type="transmembrane region" description="Helical" evidence="1">
    <location>
        <begin position="319"/>
        <end position="338"/>
    </location>
</feature>
<reference evidence="5" key="1">
    <citation type="journal article" date="2019" name="Int. J. Syst. Evol. Microbiol.">
        <title>The Global Catalogue of Microorganisms (GCM) 10K type strain sequencing project: providing services to taxonomists for standard genome sequencing and annotation.</title>
        <authorList>
            <consortium name="The Broad Institute Genomics Platform"/>
            <consortium name="The Broad Institute Genome Sequencing Center for Infectious Disease"/>
            <person name="Wu L."/>
            <person name="Ma J."/>
        </authorList>
    </citation>
    <scope>NUCLEOTIDE SEQUENCE [LARGE SCALE GENOMIC DNA]</scope>
    <source>
        <strain evidence="5">JCM 3369</strain>
    </source>
</reference>
<evidence type="ECO:0000259" key="3">
    <source>
        <dbReference type="Pfam" id="PF07786"/>
    </source>
</evidence>
<evidence type="ECO:0000256" key="1">
    <source>
        <dbReference type="SAM" id="Phobius"/>
    </source>
</evidence>
<feature type="transmembrane region" description="Helical" evidence="1">
    <location>
        <begin position="77"/>
        <end position="96"/>
    </location>
</feature>
<dbReference type="InterPro" id="IPR012429">
    <property type="entry name" value="HGSNAT_cat"/>
</dbReference>
<feature type="transmembrane region" description="Helical" evidence="1">
    <location>
        <begin position="166"/>
        <end position="191"/>
    </location>
</feature>
<feature type="transmembrane region" description="Helical" evidence="1">
    <location>
        <begin position="127"/>
        <end position="146"/>
    </location>
</feature>
<keyword evidence="1" id="KW-0812">Transmembrane</keyword>
<feature type="transmembrane region" description="Helical" evidence="1">
    <location>
        <begin position="12"/>
        <end position="28"/>
    </location>
</feature>
<dbReference type="Pfam" id="PF04235">
    <property type="entry name" value="DUF418"/>
    <property type="match status" value="1"/>
</dbReference>
<dbReference type="RefSeq" id="WP_122823491.1">
    <property type="nucleotide sequence ID" value="NZ_CP033325.1"/>
</dbReference>
<gene>
    <name evidence="4" type="ORF">ACFO3F_10400</name>
</gene>
<name>A0ABV9DAL8_9MICO</name>
<feature type="transmembrane region" description="Helical" evidence="1">
    <location>
        <begin position="251"/>
        <end position="273"/>
    </location>
</feature>
<feature type="transmembrane region" description="Helical" evidence="1">
    <location>
        <begin position="102"/>
        <end position="120"/>
    </location>
</feature>
<keyword evidence="1" id="KW-1133">Transmembrane helix</keyword>
<keyword evidence="5" id="KW-1185">Reference proteome</keyword>
<dbReference type="Proteomes" id="UP001595955">
    <property type="component" value="Unassembled WGS sequence"/>
</dbReference>
<feature type="domain" description="Heparan-alpha-glucosaminide N-acetyltransferase catalytic" evidence="3">
    <location>
        <begin position="7"/>
        <end position="223"/>
    </location>
</feature>
<sequence length="372" mass="38219">MTNATSRITGIDIARGLAVLGMFAAHLGHEVNGRPTPTWLVVVDGRSAATFAVLAGLSVALFTGRRTPPSGPALRNARWRVVSRAAVILVIGAFLSALGTPVAVILPSYAVTFLLLVPALRAPPVVAAYLAAVAAVVGPLLVALATTAPPGEPNWLLRTLGTDSGLILDLFLTGYYPAVVWIAYMLLGLAVGRLDLGALRVQLALGATGVVLALVGYLGSDALLAALGPNASPLALRLARAEPHDDSTLELVGNSGVALAVLAACLLVTTAPATARVARVVLDPLASTGAMALSVYSFHIVAIAILGNDVVWRTESNAVLGWFIVVTLVLATAWRHWLGRGPLERLMRAVSVGAVTPSGTPAAPQGSAVPRP</sequence>
<dbReference type="InterPro" id="IPR052529">
    <property type="entry name" value="Bact_Transport_Assoc"/>
</dbReference>
<comment type="caution">
    <text evidence="4">The sequence shown here is derived from an EMBL/GenBank/DDBJ whole genome shotgun (WGS) entry which is preliminary data.</text>
</comment>
<evidence type="ECO:0000313" key="4">
    <source>
        <dbReference type="EMBL" id="MFC4555656.1"/>
    </source>
</evidence>
<organism evidence="4 5">
    <name type="scientific">Georgenia faecalis</name>
    <dbReference type="NCBI Taxonomy" id="2483799"/>
    <lineage>
        <taxon>Bacteria</taxon>
        <taxon>Bacillati</taxon>
        <taxon>Actinomycetota</taxon>
        <taxon>Actinomycetes</taxon>
        <taxon>Micrococcales</taxon>
        <taxon>Bogoriellaceae</taxon>
        <taxon>Georgenia</taxon>
    </lineage>
</organism>
<dbReference type="PANTHER" id="PTHR30590:SF2">
    <property type="entry name" value="INNER MEMBRANE PROTEIN"/>
    <property type="match status" value="1"/>
</dbReference>
<evidence type="ECO:0000259" key="2">
    <source>
        <dbReference type="Pfam" id="PF04235"/>
    </source>
</evidence>
<dbReference type="Pfam" id="PF07786">
    <property type="entry name" value="HGSNAT_cat"/>
    <property type="match status" value="1"/>
</dbReference>
<feature type="transmembrane region" description="Helical" evidence="1">
    <location>
        <begin position="48"/>
        <end position="65"/>
    </location>
</feature>
<feature type="transmembrane region" description="Helical" evidence="1">
    <location>
        <begin position="285"/>
        <end position="307"/>
    </location>
</feature>
<feature type="domain" description="DUF418" evidence="2">
    <location>
        <begin position="254"/>
        <end position="352"/>
    </location>
</feature>
<dbReference type="EMBL" id="JBHSGF010000006">
    <property type="protein sequence ID" value="MFC4555656.1"/>
    <property type="molecule type" value="Genomic_DNA"/>
</dbReference>
<dbReference type="InterPro" id="IPR007349">
    <property type="entry name" value="DUF418"/>
</dbReference>
<evidence type="ECO:0000313" key="5">
    <source>
        <dbReference type="Proteomes" id="UP001595955"/>
    </source>
</evidence>
<protein>
    <submittedName>
        <fullName evidence="4">Heparan-alpha-glucosaminide N-acetyltransferase domain-containing protein</fullName>
    </submittedName>
</protein>
<proteinExistence type="predicted"/>
<dbReference type="PANTHER" id="PTHR30590">
    <property type="entry name" value="INNER MEMBRANE PROTEIN"/>
    <property type="match status" value="1"/>
</dbReference>
<accession>A0ABV9DAL8</accession>
<feature type="transmembrane region" description="Helical" evidence="1">
    <location>
        <begin position="203"/>
        <end position="227"/>
    </location>
</feature>